<accession>A0AAV0ESF7</accession>
<evidence type="ECO:0000313" key="1">
    <source>
        <dbReference type="EMBL" id="CAH9126147.1"/>
    </source>
</evidence>
<dbReference type="AlphaFoldDB" id="A0AAV0ESF7"/>
<proteinExistence type="predicted"/>
<reference evidence="1" key="1">
    <citation type="submission" date="2022-07" db="EMBL/GenBank/DDBJ databases">
        <authorList>
            <person name="Macas J."/>
            <person name="Novak P."/>
            <person name="Neumann P."/>
        </authorList>
    </citation>
    <scope>NUCLEOTIDE SEQUENCE</scope>
</reference>
<name>A0AAV0ESF7_9ASTE</name>
<organism evidence="1 2">
    <name type="scientific">Cuscuta epithymum</name>
    <dbReference type="NCBI Taxonomy" id="186058"/>
    <lineage>
        <taxon>Eukaryota</taxon>
        <taxon>Viridiplantae</taxon>
        <taxon>Streptophyta</taxon>
        <taxon>Embryophyta</taxon>
        <taxon>Tracheophyta</taxon>
        <taxon>Spermatophyta</taxon>
        <taxon>Magnoliopsida</taxon>
        <taxon>eudicotyledons</taxon>
        <taxon>Gunneridae</taxon>
        <taxon>Pentapetalae</taxon>
        <taxon>asterids</taxon>
        <taxon>lamiids</taxon>
        <taxon>Solanales</taxon>
        <taxon>Convolvulaceae</taxon>
        <taxon>Cuscuteae</taxon>
        <taxon>Cuscuta</taxon>
        <taxon>Cuscuta subgen. Cuscuta</taxon>
    </lineage>
</organism>
<keyword evidence="2" id="KW-1185">Reference proteome</keyword>
<comment type="caution">
    <text evidence="1">The sequence shown here is derived from an EMBL/GenBank/DDBJ whole genome shotgun (WGS) entry which is preliminary data.</text>
</comment>
<evidence type="ECO:0000313" key="2">
    <source>
        <dbReference type="Proteomes" id="UP001152523"/>
    </source>
</evidence>
<dbReference type="EMBL" id="CAMAPF010000939">
    <property type="protein sequence ID" value="CAH9126147.1"/>
    <property type="molecule type" value="Genomic_DNA"/>
</dbReference>
<sequence length="119" mass="13599">MLAKQGWKLVTEPSNLMCRVLKARYFPNSDFLHAQVGNNPSFIWRSIFETQNILKNNIRRRVGNGIDVQVWSDAWLPGEGAGHVTSARPTGIRYMNVAALRDITGKKWNRERITNVFNA</sequence>
<dbReference type="Proteomes" id="UP001152523">
    <property type="component" value="Unassembled WGS sequence"/>
</dbReference>
<gene>
    <name evidence="1" type="ORF">CEPIT_LOCUS27304</name>
</gene>
<protein>
    <submittedName>
        <fullName evidence="1">Uncharacterized protein</fullName>
    </submittedName>
</protein>